<evidence type="ECO:0000256" key="6">
    <source>
        <dbReference type="SAM" id="Coils"/>
    </source>
</evidence>
<dbReference type="Gene3D" id="2.130.10.10">
    <property type="entry name" value="YVTN repeat-like/Quinoprotein amine dehydrogenase"/>
    <property type="match status" value="2"/>
</dbReference>
<dbReference type="GO" id="GO:0120330">
    <property type="term" value="C:rixosome complex"/>
    <property type="evidence" value="ECO:0007669"/>
    <property type="project" value="UniProtKB-UniRule"/>
</dbReference>
<keyword evidence="2 4" id="KW-0853">WD repeat</keyword>
<comment type="subunit">
    <text evidence="5">Component of the RIX1 complex, composed of IPI1, RIX1/IPI2 and IPI3 in a 1:2:2 stoichiometry. The complex interacts (via RIX1) with MDN1 (via its hexameric AAA ATPase ring) and the pre-60S ribosome particles.</text>
</comment>
<dbReference type="PROSITE" id="PS00678">
    <property type="entry name" value="WD_REPEATS_1"/>
    <property type="match status" value="1"/>
</dbReference>
<dbReference type="PANTHER" id="PTHR18763:SF0">
    <property type="entry name" value="WD REPEAT-CONTAINING PROTEIN 18"/>
    <property type="match status" value="1"/>
</dbReference>
<feature type="coiled-coil region" evidence="6">
    <location>
        <begin position="445"/>
        <end position="472"/>
    </location>
</feature>
<proteinExistence type="inferred from homology"/>
<gene>
    <name evidence="8" type="ORF">P691DRAFT_780513</name>
</gene>
<feature type="repeat" description="WD" evidence="4">
    <location>
        <begin position="199"/>
        <end position="221"/>
    </location>
</feature>
<evidence type="ECO:0000313" key="8">
    <source>
        <dbReference type="EMBL" id="KAF9453605.1"/>
    </source>
</evidence>
<keyword evidence="9" id="KW-1185">Reference proteome</keyword>
<organism evidence="8 9">
    <name type="scientific">Macrolepiota fuliginosa MF-IS2</name>
    <dbReference type="NCBI Taxonomy" id="1400762"/>
    <lineage>
        <taxon>Eukaryota</taxon>
        <taxon>Fungi</taxon>
        <taxon>Dikarya</taxon>
        <taxon>Basidiomycota</taxon>
        <taxon>Agaricomycotina</taxon>
        <taxon>Agaricomycetes</taxon>
        <taxon>Agaricomycetidae</taxon>
        <taxon>Agaricales</taxon>
        <taxon>Agaricineae</taxon>
        <taxon>Agaricaceae</taxon>
        <taxon>Macrolepiota</taxon>
    </lineage>
</organism>
<keyword evidence="5" id="KW-0539">Nucleus</keyword>
<sequence>MRFQEVVLCATAPQSPESGAGSIFLHDIQNTTTLASFKQTSAAHHCTAVFESTSTQGGFILSVQPDKSVLNVYNFQKDQISLKAVLPEKLTCIAISRGGDYCAGGTAQGRIYLWEISSGILFNSWDAHYRRVNILRFTNDGAALLSGSDDSAVNVWLVSRLVDNGVQNELPISHCTLSDHTLPITDIQCGVGSSLACRILTASVDHSIKLWDLSSGTLLTTFQFPQVITHLAWDVTERIFFAAAPDGSVYRVNLFRQRKNDVGEFIHEALGGGGTSDVIRIGEDDEKSQKRRMIQVGETISSMAISLTSTYLLIGTSSGAIHLYDLPSHQLLRTITTHKGFSISYLTSILKPPDLIGHISLDLKVGSMSDAKDALPAKLVQPFQRMKDSKAREAHEVSMLLHTKRNPHQDDTVEYSQAEFLRDHASFVQPVTNQNGTTDVSGAASGAAKNRIAELEAEVMQLKEHLGKAKSVNDAMWDSVVQRLVDRANEDQSKTEKEGDGSDPKRRKRSRGA</sequence>
<dbReference type="EMBL" id="MU151060">
    <property type="protein sequence ID" value="KAF9453605.1"/>
    <property type="molecule type" value="Genomic_DNA"/>
</dbReference>
<feature type="repeat" description="WD" evidence="4">
    <location>
        <begin position="125"/>
        <end position="156"/>
    </location>
</feature>
<dbReference type="PROSITE" id="PS50082">
    <property type="entry name" value="WD_REPEATS_2"/>
    <property type="match status" value="2"/>
</dbReference>
<accession>A0A9P5XPZ8</accession>
<dbReference type="PROSITE" id="PS50294">
    <property type="entry name" value="WD_REPEATS_REGION"/>
    <property type="match status" value="1"/>
</dbReference>
<reference evidence="8" key="1">
    <citation type="submission" date="2020-11" db="EMBL/GenBank/DDBJ databases">
        <authorList>
            <consortium name="DOE Joint Genome Institute"/>
            <person name="Ahrendt S."/>
            <person name="Riley R."/>
            <person name="Andreopoulos W."/>
            <person name="Labutti K."/>
            <person name="Pangilinan J."/>
            <person name="Ruiz-Duenas F.J."/>
            <person name="Barrasa J.M."/>
            <person name="Sanchez-Garcia M."/>
            <person name="Camarero S."/>
            <person name="Miyauchi S."/>
            <person name="Serrano A."/>
            <person name="Linde D."/>
            <person name="Babiker R."/>
            <person name="Drula E."/>
            <person name="Ayuso-Fernandez I."/>
            <person name="Pacheco R."/>
            <person name="Padilla G."/>
            <person name="Ferreira P."/>
            <person name="Barriuso J."/>
            <person name="Kellner H."/>
            <person name="Castanera R."/>
            <person name="Alfaro M."/>
            <person name="Ramirez L."/>
            <person name="Pisabarro A.G."/>
            <person name="Kuo A."/>
            <person name="Tritt A."/>
            <person name="Lipzen A."/>
            <person name="He G."/>
            <person name="Yan M."/>
            <person name="Ng V."/>
            <person name="Cullen D."/>
            <person name="Martin F."/>
            <person name="Rosso M.-N."/>
            <person name="Henrissat B."/>
            <person name="Hibbett D."/>
            <person name="Martinez A.T."/>
            <person name="Grigoriev I.V."/>
        </authorList>
    </citation>
    <scope>NUCLEOTIDE SEQUENCE</scope>
    <source>
        <strain evidence="8">MF-IS2</strain>
    </source>
</reference>
<dbReference type="InterPro" id="IPR001680">
    <property type="entry name" value="WD40_rpt"/>
</dbReference>
<evidence type="ECO:0000313" key="9">
    <source>
        <dbReference type="Proteomes" id="UP000807342"/>
    </source>
</evidence>
<comment type="function">
    <text evidence="5">Component of the RIX1 complex required for processing of ITS2 sequences from 35S pre-rRNA.</text>
</comment>
<comment type="subcellular location">
    <subcellularLocation>
        <location evidence="5">Nucleus</location>
    </subcellularLocation>
</comment>
<evidence type="ECO:0000256" key="2">
    <source>
        <dbReference type="ARBA" id="ARBA00022574"/>
    </source>
</evidence>
<dbReference type="Proteomes" id="UP000807342">
    <property type="component" value="Unassembled WGS sequence"/>
</dbReference>
<dbReference type="InterPro" id="IPR015943">
    <property type="entry name" value="WD40/YVTN_repeat-like_dom_sf"/>
</dbReference>
<dbReference type="GO" id="GO:0006364">
    <property type="term" value="P:rRNA processing"/>
    <property type="evidence" value="ECO:0007669"/>
    <property type="project" value="UniProtKB-UniRule"/>
</dbReference>
<protein>
    <recommendedName>
        <fullName evidence="5">Pre-rRNA-processing protein IPI3</fullName>
    </recommendedName>
</protein>
<keyword evidence="6" id="KW-0175">Coiled coil</keyword>
<name>A0A9P5XPZ8_9AGAR</name>
<dbReference type="InterPro" id="IPR019775">
    <property type="entry name" value="WD40_repeat_CS"/>
</dbReference>
<evidence type="ECO:0000256" key="3">
    <source>
        <dbReference type="ARBA" id="ARBA00022737"/>
    </source>
</evidence>
<dbReference type="PANTHER" id="PTHR18763">
    <property type="entry name" value="WD-REPEAT PROTEIN 18"/>
    <property type="match status" value="1"/>
</dbReference>
<feature type="region of interest" description="Disordered" evidence="7">
    <location>
        <begin position="483"/>
        <end position="513"/>
    </location>
</feature>
<dbReference type="InterPro" id="IPR036322">
    <property type="entry name" value="WD40_repeat_dom_sf"/>
</dbReference>
<dbReference type="SUPFAM" id="SSF50978">
    <property type="entry name" value="WD40 repeat-like"/>
    <property type="match status" value="1"/>
</dbReference>
<dbReference type="OrthoDB" id="756370at2759"/>
<comment type="similarity">
    <text evidence="1 5">Belongs to the WD repeat IPI3/WDR18 family.</text>
</comment>
<dbReference type="SMART" id="SM00320">
    <property type="entry name" value="WD40"/>
    <property type="match status" value="5"/>
</dbReference>
<evidence type="ECO:0000256" key="4">
    <source>
        <dbReference type="PROSITE-ProRule" id="PRU00221"/>
    </source>
</evidence>
<keyword evidence="5" id="KW-0698">rRNA processing</keyword>
<dbReference type="GO" id="GO:0006261">
    <property type="term" value="P:DNA-templated DNA replication"/>
    <property type="evidence" value="ECO:0007669"/>
    <property type="project" value="TreeGrafter"/>
</dbReference>
<comment type="caution">
    <text evidence="8">The sequence shown here is derived from an EMBL/GenBank/DDBJ whole genome shotgun (WGS) entry which is preliminary data.</text>
</comment>
<evidence type="ECO:0000256" key="1">
    <source>
        <dbReference type="ARBA" id="ARBA00010143"/>
    </source>
</evidence>
<dbReference type="AlphaFoldDB" id="A0A9P5XPZ8"/>
<evidence type="ECO:0000256" key="7">
    <source>
        <dbReference type="SAM" id="MobiDB-lite"/>
    </source>
</evidence>
<keyword evidence="3" id="KW-0677">Repeat</keyword>
<dbReference type="InterPro" id="IPR045227">
    <property type="entry name" value="WDR18/Ipi3/RID3"/>
</dbReference>
<dbReference type="GO" id="GO:0005656">
    <property type="term" value="C:nuclear pre-replicative complex"/>
    <property type="evidence" value="ECO:0007669"/>
    <property type="project" value="TreeGrafter"/>
</dbReference>
<evidence type="ECO:0000256" key="5">
    <source>
        <dbReference type="RuleBase" id="RU369067"/>
    </source>
</evidence>
<feature type="compositionally biased region" description="Basic and acidic residues" evidence="7">
    <location>
        <begin position="484"/>
        <end position="504"/>
    </location>
</feature>
<dbReference type="Pfam" id="PF00400">
    <property type="entry name" value="WD40"/>
    <property type="match status" value="2"/>
</dbReference>